<reference evidence="1 2" key="1">
    <citation type="submission" date="2018-11" db="EMBL/GenBank/DDBJ databases">
        <title>Novel bacteria species description.</title>
        <authorList>
            <person name="Han J.-H."/>
        </authorList>
    </citation>
    <scope>NUCLEOTIDE SEQUENCE [LARGE SCALE GENOMIC DNA]</scope>
    <source>
        <strain evidence="1 2">KCTC23259</strain>
    </source>
</reference>
<accession>A0AAE3KS74</accession>
<evidence type="ECO:0000313" key="1">
    <source>
        <dbReference type="EMBL" id="MCP9762803.1"/>
    </source>
</evidence>
<dbReference type="EMBL" id="RJUF01000015">
    <property type="protein sequence ID" value="MCP9762803.1"/>
    <property type="molecule type" value="Genomic_DNA"/>
</dbReference>
<proteinExistence type="predicted"/>
<evidence type="ECO:0000313" key="2">
    <source>
        <dbReference type="Proteomes" id="UP001204144"/>
    </source>
</evidence>
<dbReference type="AlphaFoldDB" id="A0AAE3KS74"/>
<gene>
    <name evidence="1" type="ORF">EGI31_07525</name>
</gene>
<protein>
    <submittedName>
        <fullName evidence="1">Uncharacterized protein</fullName>
    </submittedName>
</protein>
<name>A0AAE3KS74_9BACT</name>
<comment type="caution">
    <text evidence="1">The sequence shown here is derived from an EMBL/GenBank/DDBJ whole genome shotgun (WGS) entry which is preliminary data.</text>
</comment>
<organism evidence="1 2">
    <name type="scientific">Lacihabitans soyangensis</name>
    <dbReference type="NCBI Taxonomy" id="869394"/>
    <lineage>
        <taxon>Bacteria</taxon>
        <taxon>Pseudomonadati</taxon>
        <taxon>Bacteroidota</taxon>
        <taxon>Cytophagia</taxon>
        <taxon>Cytophagales</taxon>
        <taxon>Leadbetterellaceae</taxon>
        <taxon>Lacihabitans</taxon>
    </lineage>
</organism>
<dbReference type="Proteomes" id="UP001204144">
    <property type="component" value="Unassembled WGS sequence"/>
</dbReference>
<sequence>MKTVYFTIDDFSVGKSSLVNDLGFEEKEYYYFTKDSSFYRKYNLELGLDVCILELSSREEMLLTQNVSANPMYYIRVLEFANAQSVNVNCSTGNALESQELQVRKSEKFRGLWFSFSQRWLDNKILTGEANADNFTKVADSRVYPRNEHFETLFNEIFELAHSSVLNNFRLKIKLYAYLEQLIR</sequence>
<keyword evidence="2" id="KW-1185">Reference proteome</keyword>
<dbReference type="RefSeq" id="WP_255036578.1">
    <property type="nucleotide sequence ID" value="NZ_RJUF01000015.1"/>
</dbReference>